<evidence type="ECO:0000313" key="1">
    <source>
        <dbReference type="EMBL" id="GIX67029.1"/>
    </source>
</evidence>
<reference evidence="1 2" key="1">
    <citation type="submission" date="2021-06" db="EMBL/GenBank/DDBJ databases">
        <title>Caerostris extrusa draft genome.</title>
        <authorList>
            <person name="Kono N."/>
            <person name="Arakawa K."/>
        </authorList>
    </citation>
    <scope>NUCLEOTIDE SEQUENCE [LARGE SCALE GENOMIC DNA]</scope>
</reference>
<evidence type="ECO:0000313" key="2">
    <source>
        <dbReference type="Proteomes" id="UP001054945"/>
    </source>
</evidence>
<keyword evidence="2" id="KW-1185">Reference proteome</keyword>
<organism evidence="1 2">
    <name type="scientific">Caerostris extrusa</name>
    <name type="common">Bark spider</name>
    <name type="synonym">Caerostris bankana</name>
    <dbReference type="NCBI Taxonomy" id="172846"/>
    <lineage>
        <taxon>Eukaryota</taxon>
        <taxon>Metazoa</taxon>
        <taxon>Ecdysozoa</taxon>
        <taxon>Arthropoda</taxon>
        <taxon>Chelicerata</taxon>
        <taxon>Arachnida</taxon>
        <taxon>Araneae</taxon>
        <taxon>Araneomorphae</taxon>
        <taxon>Entelegynae</taxon>
        <taxon>Araneoidea</taxon>
        <taxon>Araneidae</taxon>
        <taxon>Caerostris</taxon>
    </lineage>
</organism>
<comment type="caution">
    <text evidence="1">The sequence shown here is derived from an EMBL/GenBank/DDBJ whole genome shotgun (WGS) entry which is preliminary data.</text>
</comment>
<dbReference type="AlphaFoldDB" id="A0AAV4M3U8"/>
<dbReference type="Proteomes" id="UP001054945">
    <property type="component" value="Unassembled WGS sequence"/>
</dbReference>
<sequence>MWTDHHLTKRNPTNNDKLYRVAKERKEKKNSSEFREAISNAEESYLVHRYSERRFPHIPILFISEGQQWVVCIQACDLCACLFKADSANKAISA</sequence>
<gene>
    <name evidence="1" type="ORF">CEXT_735561</name>
</gene>
<name>A0AAV4M3U8_CAEEX</name>
<proteinExistence type="predicted"/>
<dbReference type="EMBL" id="BPLR01019367">
    <property type="protein sequence ID" value="GIX67029.1"/>
    <property type="molecule type" value="Genomic_DNA"/>
</dbReference>
<accession>A0AAV4M3U8</accession>
<protein>
    <submittedName>
        <fullName evidence="1">Uncharacterized protein</fullName>
    </submittedName>
</protein>